<dbReference type="InterPro" id="IPR004143">
    <property type="entry name" value="BPL_LPL_catalytic"/>
</dbReference>
<reference evidence="2" key="1">
    <citation type="journal article" date="2014" name="Int. J. Syst. Evol. Microbiol.">
        <title>Complete genome sequence of Corynebacterium casei LMG S-19264T (=DSM 44701T), isolated from a smear-ripened cheese.</title>
        <authorList>
            <consortium name="US DOE Joint Genome Institute (JGI-PGF)"/>
            <person name="Walter F."/>
            <person name="Albersmeier A."/>
            <person name="Kalinowski J."/>
            <person name="Ruckert C."/>
        </authorList>
    </citation>
    <scope>NUCLEOTIDE SEQUENCE</scope>
    <source>
        <strain evidence="2">CGMCC 1.15360</strain>
    </source>
</reference>
<dbReference type="InterPro" id="IPR045864">
    <property type="entry name" value="aa-tRNA-synth_II/BPL/LPL"/>
</dbReference>
<dbReference type="Proteomes" id="UP000612349">
    <property type="component" value="Unassembled WGS sequence"/>
</dbReference>
<protein>
    <recommendedName>
        <fullName evidence="1">BPL/LPL catalytic domain-containing protein</fullName>
    </recommendedName>
</protein>
<organism evidence="2 3">
    <name type="scientific">Croceicoccus mobilis</name>
    <dbReference type="NCBI Taxonomy" id="1703339"/>
    <lineage>
        <taxon>Bacteria</taxon>
        <taxon>Pseudomonadati</taxon>
        <taxon>Pseudomonadota</taxon>
        <taxon>Alphaproteobacteria</taxon>
        <taxon>Sphingomonadales</taxon>
        <taxon>Erythrobacteraceae</taxon>
        <taxon>Croceicoccus</taxon>
    </lineage>
</organism>
<dbReference type="EMBL" id="BMIP01000001">
    <property type="protein sequence ID" value="GGD57517.1"/>
    <property type="molecule type" value="Genomic_DNA"/>
</dbReference>
<dbReference type="PANTHER" id="PTHR43679">
    <property type="entry name" value="OCTANOYLTRANSFERASE LIPM-RELATED"/>
    <property type="match status" value="1"/>
</dbReference>
<sequence length="243" mass="25798">MDAKDRTRCDALFHALGAELRCIVADATIHDTVADPQAAVDEDIVMARQALGESAAMKRARLWRNRPCLVVPRRHAHSPAIGEALALAGMPVAFRKSGGRCVAHGPHVANLTLVLTGDHVTLGAPYRQLLDLLERLFAPMGIVGEARSVPGSHCDGRHNFAVGGRKLAGTAAFVMQRGERQAVLAHASISLHFTASDLAAIMRVESALGIDADYSAQSHVGLSELVRMTAFAGNGADRETCLA</sequence>
<dbReference type="SUPFAM" id="SSF55681">
    <property type="entry name" value="Class II aaRS and biotin synthetases"/>
    <property type="match status" value="1"/>
</dbReference>
<comment type="caution">
    <text evidence="2">The sequence shown here is derived from an EMBL/GenBank/DDBJ whole genome shotgun (WGS) entry which is preliminary data.</text>
</comment>
<dbReference type="PANTHER" id="PTHR43679:SF2">
    <property type="entry name" value="OCTANOYL-[GCVH]:PROTEIN N-OCTANOYLTRANSFERASE"/>
    <property type="match status" value="1"/>
</dbReference>
<dbReference type="Gene3D" id="3.30.930.10">
    <property type="entry name" value="Bira Bifunctional Protein, Domain 2"/>
    <property type="match status" value="1"/>
</dbReference>
<feature type="domain" description="BPL/LPL catalytic" evidence="1">
    <location>
        <begin position="54"/>
        <end position="243"/>
    </location>
</feature>
<dbReference type="OrthoDB" id="7364083at2"/>
<accession>A0A917DPU0</accession>
<dbReference type="PROSITE" id="PS51733">
    <property type="entry name" value="BPL_LPL_CATALYTIC"/>
    <property type="match status" value="1"/>
</dbReference>
<dbReference type="InterPro" id="IPR050664">
    <property type="entry name" value="Octanoyltrans_LipM/LipL"/>
</dbReference>
<evidence type="ECO:0000313" key="2">
    <source>
        <dbReference type="EMBL" id="GGD57517.1"/>
    </source>
</evidence>
<dbReference type="Pfam" id="PF21948">
    <property type="entry name" value="LplA-B_cat"/>
    <property type="match status" value="1"/>
</dbReference>
<reference evidence="2" key="2">
    <citation type="submission" date="2020-09" db="EMBL/GenBank/DDBJ databases">
        <authorList>
            <person name="Sun Q."/>
            <person name="Zhou Y."/>
        </authorList>
    </citation>
    <scope>NUCLEOTIDE SEQUENCE</scope>
    <source>
        <strain evidence="2">CGMCC 1.15360</strain>
    </source>
</reference>
<keyword evidence="3" id="KW-1185">Reference proteome</keyword>
<evidence type="ECO:0000313" key="3">
    <source>
        <dbReference type="Proteomes" id="UP000612349"/>
    </source>
</evidence>
<proteinExistence type="predicted"/>
<dbReference type="AlphaFoldDB" id="A0A917DPU0"/>
<name>A0A917DPU0_9SPHN</name>
<dbReference type="RefSeq" id="WP_066772738.1">
    <property type="nucleotide sequence ID" value="NZ_BMIP01000001.1"/>
</dbReference>
<evidence type="ECO:0000259" key="1">
    <source>
        <dbReference type="PROSITE" id="PS51733"/>
    </source>
</evidence>
<gene>
    <name evidence="2" type="ORF">GCM10010990_03450</name>
</gene>